<dbReference type="InterPro" id="IPR036249">
    <property type="entry name" value="Thioredoxin-like_sf"/>
</dbReference>
<dbReference type="FunFam" id="3.40.30.10:FF:000005">
    <property type="entry name" value="Glutaredoxin 5"/>
    <property type="match status" value="1"/>
</dbReference>
<evidence type="ECO:0000256" key="7">
    <source>
        <dbReference type="SAM" id="MobiDB-lite"/>
    </source>
</evidence>
<dbReference type="PANTHER" id="PTHR10293">
    <property type="entry name" value="GLUTAREDOXIN FAMILY MEMBER"/>
    <property type="match status" value="1"/>
</dbReference>
<evidence type="ECO:0000313" key="10">
    <source>
        <dbReference type="Proteomes" id="UP001457282"/>
    </source>
</evidence>
<dbReference type="InterPro" id="IPR033658">
    <property type="entry name" value="GRX_PICOT-like"/>
</dbReference>
<evidence type="ECO:0000313" key="9">
    <source>
        <dbReference type="EMBL" id="KAK9920399.1"/>
    </source>
</evidence>
<keyword evidence="3" id="KW-0479">Metal-binding</keyword>
<keyword evidence="10" id="KW-1185">Reference proteome</keyword>
<dbReference type="InterPro" id="IPR004480">
    <property type="entry name" value="Monothiol_GRX-rel"/>
</dbReference>
<dbReference type="CDD" id="cd03028">
    <property type="entry name" value="GRX_PICOT_like"/>
    <property type="match status" value="1"/>
</dbReference>
<accession>A0AAW1WA86</accession>
<dbReference type="PROSITE" id="PS51354">
    <property type="entry name" value="GLUTAREDOXIN_2"/>
    <property type="match status" value="1"/>
</dbReference>
<keyword evidence="2" id="KW-0001">2Fe-2S</keyword>
<dbReference type="CDD" id="cd10457">
    <property type="entry name" value="GIY-YIG_AtGrxS16"/>
    <property type="match status" value="1"/>
</dbReference>
<feature type="domain" description="Glutaredoxin" evidence="8">
    <location>
        <begin position="211"/>
        <end position="278"/>
    </location>
</feature>
<dbReference type="Proteomes" id="UP001457282">
    <property type="component" value="Unassembled WGS sequence"/>
</dbReference>
<name>A0AAW1WA86_RUBAR</name>
<dbReference type="GO" id="GO:0046872">
    <property type="term" value="F:metal ion binding"/>
    <property type="evidence" value="ECO:0007669"/>
    <property type="project" value="UniProtKB-KW"/>
</dbReference>
<sequence length="299" mass="32804">MATIIRLSPIHTPSLSPPRLFSSHSSQNTPNISFYLRPKPLSFPSTSLKPYTPARPRALVVTSAVKSLSETDLVSVPAEGEEIAGKLPSETGVYAVFDQNGDLQFVGLSRNIAASVLVHRKSVPELCHAVKVGIVDEPDRAVLTEAWKSWMEEHIKATGKVPPGNESGNATWVRQPPRKKKPDLRLTPGSHVQLTVPLEQLVDRLVKENKVVAFIKGSRSAPLCGFSQRVVGILENQGVDYESVDVLDEEYNSGLRETLKSYSNWPTFPQIFVNGELVGGCDILTSMHEKGELASLFQK</sequence>
<dbReference type="Pfam" id="PF00462">
    <property type="entry name" value="Glutaredoxin"/>
    <property type="match status" value="1"/>
</dbReference>
<gene>
    <name evidence="9" type="ORF">M0R45_028954</name>
</gene>
<dbReference type="PANTHER" id="PTHR10293:SF45">
    <property type="entry name" value="BIFUNCTIONAL MONOTHIOL GLUTAREDOXIN-S16, CHLOROPLASTIC"/>
    <property type="match status" value="1"/>
</dbReference>
<dbReference type="InterPro" id="IPR049620">
    <property type="entry name" value="GIY-YIG_AtGrxS16"/>
</dbReference>
<keyword evidence="4" id="KW-0408">Iron</keyword>
<proteinExistence type="inferred from homology"/>
<dbReference type="Gene3D" id="3.40.30.10">
    <property type="entry name" value="Glutaredoxin"/>
    <property type="match status" value="1"/>
</dbReference>
<dbReference type="SUPFAM" id="SSF52833">
    <property type="entry name" value="Thioredoxin-like"/>
    <property type="match status" value="1"/>
</dbReference>
<organism evidence="9 10">
    <name type="scientific">Rubus argutus</name>
    <name type="common">Southern blackberry</name>
    <dbReference type="NCBI Taxonomy" id="59490"/>
    <lineage>
        <taxon>Eukaryota</taxon>
        <taxon>Viridiplantae</taxon>
        <taxon>Streptophyta</taxon>
        <taxon>Embryophyta</taxon>
        <taxon>Tracheophyta</taxon>
        <taxon>Spermatophyta</taxon>
        <taxon>Magnoliopsida</taxon>
        <taxon>eudicotyledons</taxon>
        <taxon>Gunneridae</taxon>
        <taxon>Pentapetalae</taxon>
        <taxon>rosids</taxon>
        <taxon>fabids</taxon>
        <taxon>Rosales</taxon>
        <taxon>Rosaceae</taxon>
        <taxon>Rosoideae</taxon>
        <taxon>Rosoideae incertae sedis</taxon>
        <taxon>Rubus</taxon>
    </lineage>
</organism>
<dbReference type="NCBIfam" id="TIGR00365">
    <property type="entry name" value="Grx4 family monothiol glutaredoxin"/>
    <property type="match status" value="1"/>
</dbReference>
<reference evidence="9 10" key="1">
    <citation type="journal article" date="2023" name="G3 (Bethesda)">
        <title>A chromosome-length genome assembly and annotation of blackberry (Rubus argutus, cv. 'Hillquist').</title>
        <authorList>
            <person name="Bruna T."/>
            <person name="Aryal R."/>
            <person name="Dudchenko O."/>
            <person name="Sargent D.J."/>
            <person name="Mead D."/>
            <person name="Buti M."/>
            <person name="Cavallini A."/>
            <person name="Hytonen T."/>
            <person name="Andres J."/>
            <person name="Pham M."/>
            <person name="Weisz D."/>
            <person name="Mascagni F."/>
            <person name="Usai G."/>
            <person name="Natali L."/>
            <person name="Bassil N."/>
            <person name="Fernandez G.E."/>
            <person name="Lomsadze A."/>
            <person name="Armour M."/>
            <person name="Olukolu B."/>
            <person name="Poorten T."/>
            <person name="Britton C."/>
            <person name="Davik J."/>
            <person name="Ashrafi H."/>
            <person name="Aiden E.L."/>
            <person name="Borodovsky M."/>
            <person name="Worthington M."/>
        </authorList>
    </citation>
    <scope>NUCLEOTIDE SEQUENCE [LARGE SCALE GENOMIC DNA]</scope>
    <source>
        <strain evidence="9">PI 553951</strain>
    </source>
</reference>
<keyword evidence="6" id="KW-0676">Redox-active center</keyword>
<evidence type="ECO:0000256" key="3">
    <source>
        <dbReference type="ARBA" id="ARBA00022723"/>
    </source>
</evidence>
<evidence type="ECO:0000256" key="4">
    <source>
        <dbReference type="ARBA" id="ARBA00023004"/>
    </source>
</evidence>
<evidence type="ECO:0000256" key="2">
    <source>
        <dbReference type="ARBA" id="ARBA00022714"/>
    </source>
</evidence>
<dbReference type="AlphaFoldDB" id="A0AAW1WA86"/>
<evidence type="ECO:0000256" key="5">
    <source>
        <dbReference type="ARBA" id="ARBA00023014"/>
    </source>
</evidence>
<dbReference type="GO" id="GO:0005759">
    <property type="term" value="C:mitochondrial matrix"/>
    <property type="evidence" value="ECO:0007669"/>
    <property type="project" value="TreeGrafter"/>
</dbReference>
<comment type="caution">
    <text evidence="9">The sequence shown here is derived from an EMBL/GenBank/DDBJ whole genome shotgun (WGS) entry which is preliminary data.</text>
</comment>
<evidence type="ECO:0000259" key="8">
    <source>
        <dbReference type="Pfam" id="PF00462"/>
    </source>
</evidence>
<comment type="similarity">
    <text evidence="1">Belongs to the glutaredoxin family. CGFS subfamily.</text>
</comment>
<protein>
    <recommendedName>
        <fullName evidence="8">Glutaredoxin domain-containing protein</fullName>
    </recommendedName>
</protein>
<evidence type="ECO:0000256" key="6">
    <source>
        <dbReference type="ARBA" id="ARBA00023284"/>
    </source>
</evidence>
<dbReference type="InterPro" id="IPR002109">
    <property type="entry name" value="Glutaredoxin"/>
</dbReference>
<dbReference type="GO" id="GO:0051537">
    <property type="term" value="F:2 iron, 2 sulfur cluster binding"/>
    <property type="evidence" value="ECO:0007669"/>
    <property type="project" value="UniProtKB-KW"/>
</dbReference>
<keyword evidence="5" id="KW-0411">Iron-sulfur</keyword>
<evidence type="ECO:0000256" key="1">
    <source>
        <dbReference type="ARBA" id="ARBA00008983"/>
    </source>
</evidence>
<feature type="region of interest" description="Disordered" evidence="7">
    <location>
        <begin position="158"/>
        <end position="186"/>
    </location>
</feature>
<dbReference type="EMBL" id="JBEDUW010000006">
    <property type="protein sequence ID" value="KAK9920399.1"/>
    <property type="molecule type" value="Genomic_DNA"/>
</dbReference>